<dbReference type="NCBIfam" id="TIGR00278">
    <property type="entry name" value="membrane protein insertion efficiency factor YidD"/>
    <property type="match status" value="1"/>
</dbReference>
<comment type="function">
    <text evidence="1">Could be involved in insertion of integral membrane proteins into the membrane.</text>
</comment>
<dbReference type="RefSeq" id="WP_271887119.1">
    <property type="nucleotide sequence ID" value="NZ_JAQBIE010000001.1"/>
</dbReference>
<feature type="region of interest" description="Disordered" evidence="2">
    <location>
        <begin position="64"/>
        <end position="92"/>
    </location>
</feature>
<dbReference type="PANTHER" id="PTHR33383:SF1">
    <property type="entry name" value="MEMBRANE PROTEIN INSERTION EFFICIENCY FACTOR-RELATED"/>
    <property type="match status" value="1"/>
</dbReference>
<dbReference type="EMBL" id="JAQBIE010000001">
    <property type="protein sequence ID" value="MDB6175985.1"/>
    <property type="molecule type" value="Genomic_DNA"/>
</dbReference>
<organism evidence="3 4">
    <name type="scientific">Paracoccus onchidii</name>
    <dbReference type="NCBI Taxonomy" id="3017813"/>
    <lineage>
        <taxon>Bacteria</taxon>
        <taxon>Pseudomonadati</taxon>
        <taxon>Pseudomonadota</taxon>
        <taxon>Alphaproteobacteria</taxon>
        <taxon>Rhodobacterales</taxon>
        <taxon>Paracoccaceae</taxon>
        <taxon>Paracoccus</taxon>
    </lineage>
</organism>
<keyword evidence="1" id="KW-1003">Cell membrane</keyword>
<comment type="subcellular location">
    <subcellularLocation>
        <location evidence="1">Cell membrane</location>
        <topology evidence="1">Peripheral membrane protein</topology>
        <orientation evidence="1">Cytoplasmic side</orientation>
    </subcellularLocation>
</comment>
<dbReference type="SMART" id="SM01234">
    <property type="entry name" value="Haemolytic"/>
    <property type="match status" value="1"/>
</dbReference>
<keyword evidence="1" id="KW-0472">Membrane</keyword>
<dbReference type="Proteomes" id="UP001165641">
    <property type="component" value="Unassembled WGS sequence"/>
</dbReference>
<sequence>MTPLAALFALPVRAYRLIASPWVGNGCRFQPTCSAYALQALETHGAVKGGWLTCRRVCRCHPWGGQGYDPVPGTDPSHDGESDTERRDNAGR</sequence>
<accession>A0ABT4Z9P4</accession>
<dbReference type="PANTHER" id="PTHR33383">
    <property type="entry name" value="MEMBRANE PROTEIN INSERTION EFFICIENCY FACTOR-RELATED"/>
    <property type="match status" value="1"/>
</dbReference>
<feature type="compositionally biased region" description="Basic and acidic residues" evidence="2">
    <location>
        <begin position="76"/>
        <end position="92"/>
    </location>
</feature>
<protein>
    <recommendedName>
        <fullName evidence="1">Putative membrane protein insertion efficiency factor</fullName>
    </recommendedName>
</protein>
<comment type="caution">
    <text evidence="3">The sequence shown here is derived from an EMBL/GenBank/DDBJ whole genome shotgun (WGS) entry which is preliminary data.</text>
</comment>
<evidence type="ECO:0000313" key="3">
    <source>
        <dbReference type="EMBL" id="MDB6175985.1"/>
    </source>
</evidence>
<evidence type="ECO:0000256" key="1">
    <source>
        <dbReference type="HAMAP-Rule" id="MF_00386"/>
    </source>
</evidence>
<keyword evidence="4" id="KW-1185">Reference proteome</keyword>
<dbReference type="HAMAP" id="MF_00386">
    <property type="entry name" value="UPF0161_YidD"/>
    <property type="match status" value="1"/>
</dbReference>
<gene>
    <name evidence="3" type="primary">yidD</name>
    <name evidence="3" type="ORF">PAF17_00500</name>
</gene>
<comment type="similarity">
    <text evidence="1">Belongs to the UPF0161 family.</text>
</comment>
<name>A0ABT4Z9P4_9RHOB</name>
<reference evidence="3" key="1">
    <citation type="submission" date="2022-12" db="EMBL/GenBank/DDBJ databases">
        <title>Paracoccus onchidii sp. nov., isolated from a marine invertebrate from the South China Sea.</title>
        <authorList>
            <person name="Xu S."/>
            <person name="Liu Z."/>
            <person name="Xu Y."/>
        </authorList>
    </citation>
    <scope>NUCLEOTIDE SEQUENCE</scope>
    <source>
        <strain evidence="3">Z330</strain>
    </source>
</reference>
<dbReference type="Pfam" id="PF01809">
    <property type="entry name" value="YidD"/>
    <property type="match status" value="1"/>
</dbReference>
<dbReference type="InterPro" id="IPR002696">
    <property type="entry name" value="Membr_insert_effic_factor_YidD"/>
</dbReference>
<evidence type="ECO:0000256" key="2">
    <source>
        <dbReference type="SAM" id="MobiDB-lite"/>
    </source>
</evidence>
<proteinExistence type="inferred from homology"/>
<evidence type="ECO:0000313" key="4">
    <source>
        <dbReference type="Proteomes" id="UP001165641"/>
    </source>
</evidence>